<reference evidence="2" key="1">
    <citation type="submission" date="2020-11" db="EMBL/GenBank/DDBJ databases">
        <authorList>
            <person name="Whitehead M."/>
        </authorList>
    </citation>
    <scope>NUCLEOTIDE SEQUENCE</scope>
    <source>
        <strain evidence="2">EGII</strain>
    </source>
</reference>
<organism evidence="2 3">
    <name type="scientific">Ceratitis capitata</name>
    <name type="common">Mediterranean fruit fly</name>
    <name type="synonym">Tephritis capitata</name>
    <dbReference type="NCBI Taxonomy" id="7213"/>
    <lineage>
        <taxon>Eukaryota</taxon>
        <taxon>Metazoa</taxon>
        <taxon>Ecdysozoa</taxon>
        <taxon>Arthropoda</taxon>
        <taxon>Hexapoda</taxon>
        <taxon>Insecta</taxon>
        <taxon>Pterygota</taxon>
        <taxon>Neoptera</taxon>
        <taxon>Endopterygota</taxon>
        <taxon>Diptera</taxon>
        <taxon>Brachycera</taxon>
        <taxon>Muscomorpha</taxon>
        <taxon>Tephritoidea</taxon>
        <taxon>Tephritidae</taxon>
        <taxon>Ceratitis</taxon>
        <taxon>Ceratitis</taxon>
    </lineage>
</organism>
<protein>
    <submittedName>
        <fullName evidence="2">(Mediterranean fruit fly) hypothetical protein</fullName>
    </submittedName>
</protein>
<gene>
    <name evidence="2" type="ORF">CCAP1982_LOCUS2446</name>
</gene>
<evidence type="ECO:0000256" key="1">
    <source>
        <dbReference type="SAM" id="Phobius"/>
    </source>
</evidence>
<keyword evidence="3" id="KW-1185">Reference proteome</keyword>
<dbReference type="AlphaFoldDB" id="A0A811U627"/>
<dbReference type="Proteomes" id="UP000606786">
    <property type="component" value="Unassembled WGS sequence"/>
</dbReference>
<sequence length="113" mass="13295">MKSSKSLDFCDFHTYESHKIMKSRSKGQISKRPTLRVEVRLYSIYWLFRIHTCTLIHRMHACMHISKKQKKKKMIIILLRYMHALALNCALSALSAVAFALPHGYHQFVSRCQ</sequence>
<dbReference type="EMBL" id="CAJHJT010000001">
    <property type="protein sequence ID" value="CAD6993636.1"/>
    <property type="molecule type" value="Genomic_DNA"/>
</dbReference>
<name>A0A811U627_CERCA</name>
<feature type="transmembrane region" description="Helical" evidence="1">
    <location>
        <begin position="78"/>
        <end position="101"/>
    </location>
</feature>
<comment type="caution">
    <text evidence="2">The sequence shown here is derived from an EMBL/GenBank/DDBJ whole genome shotgun (WGS) entry which is preliminary data.</text>
</comment>
<keyword evidence="1" id="KW-0812">Transmembrane</keyword>
<accession>A0A811U627</accession>
<keyword evidence="1" id="KW-0472">Membrane</keyword>
<keyword evidence="1" id="KW-1133">Transmembrane helix</keyword>
<evidence type="ECO:0000313" key="3">
    <source>
        <dbReference type="Proteomes" id="UP000606786"/>
    </source>
</evidence>
<proteinExistence type="predicted"/>
<evidence type="ECO:0000313" key="2">
    <source>
        <dbReference type="EMBL" id="CAD6993636.1"/>
    </source>
</evidence>